<feature type="non-terminal residue" evidence="1">
    <location>
        <position position="1"/>
    </location>
</feature>
<gene>
    <name evidence="1" type="ORF">HAX54_008699</name>
</gene>
<reference evidence="1 2" key="1">
    <citation type="journal article" date="2021" name="BMC Genomics">
        <title>Datura genome reveals duplications of psychoactive alkaloid biosynthetic genes and high mutation rate following tissue culture.</title>
        <authorList>
            <person name="Rajewski A."/>
            <person name="Carter-House D."/>
            <person name="Stajich J."/>
            <person name="Litt A."/>
        </authorList>
    </citation>
    <scope>NUCLEOTIDE SEQUENCE [LARGE SCALE GENOMIC DNA]</scope>
    <source>
        <strain evidence="1">AR-01</strain>
    </source>
</reference>
<sequence length="111" mass="12535">HGNALVLPHASTNVALLHMMHRIPIEVLENRSTSMVNERQSASNLVVDIWAWSLERFHISPGYAWMTCFSVKSNIILLHFLRLEPNLCGIGVPRCLACMRVRGNRDDAANE</sequence>
<comment type="caution">
    <text evidence="1">The sequence shown here is derived from an EMBL/GenBank/DDBJ whole genome shotgun (WGS) entry which is preliminary data.</text>
</comment>
<evidence type="ECO:0000313" key="2">
    <source>
        <dbReference type="Proteomes" id="UP000823775"/>
    </source>
</evidence>
<organism evidence="1 2">
    <name type="scientific">Datura stramonium</name>
    <name type="common">Jimsonweed</name>
    <name type="synonym">Common thornapple</name>
    <dbReference type="NCBI Taxonomy" id="4076"/>
    <lineage>
        <taxon>Eukaryota</taxon>
        <taxon>Viridiplantae</taxon>
        <taxon>Streptophyta</taxon>
        <taxon>Embryophyta</taxon>
        <taxon>Tracheophyta</taxon>
        <taxon>Spermatophyta</taxon>
        <taxon>Magnoliopsida</taxon>
        <taxon>eudicotyledons</taxon>
        <taxon>Gunneridae</taxon>
        <taxon>Pentapetalae</taxon>
        <taxon>asterids</taxon>
        <taxon>lamiids</taxon>
        <taxon>Solanales</taxon>
        <taxon>Solanaceae</taxon>
        <taxon>Solanoideae</taxon>
        <taxon>Datureae</taxon>
        <taxon>Datura</taxon>
    </lineage>
</organism>
<dbReference type="EMBL" id="JACEIK010001459">
    <property type="protein sequence ID" value="MCD7469583.1"/>
    <property type="molecule type" value="Genomic_DNA"/>
</dbReference>
<proteinExistence type="predicted"/>
<accession>A0ABS8TEG5</accession>
<name>A0ABS8TEG5_DATST</name>
<feature type="non-terminal residue" evidence="1">
    <location>
        <position position="111"/>
    </location>
</feature>
<evidence type="ECO:0000313" key="1">
    <source>
        <dbReference type="EMBL" id="MCD7469583.1"/>
    </source>
</evidence>
<protein>
    <submittedName>
        <fullName evidence="1">Uncharacterized protein</fullName>
    </submittedName>
</protein>
<keyword evidence="2" id="KW-1185">Reference proteome</keyword>
<dbReference type="Proteomes" id="UP000823775">
    <property type="component" value="Unassembled WGS sequence"/>
</dbReference>